<dbReference type="Proteomes" id="UP000483802">
    <property type="component" value="Unassembled WGS sequence"/>
</dbReference>
<proteinExistence type="predicted"/>
<keyword evidence="2" id="KW-1185">Reference proteome</keyword>
<accession>A0A6L6X171</accession>
<organism evidence="1 2">
    <name type="scientific">Streptomyces typhae</name>
    <dbReference type="NCBI Taxonomy" id="2681492"/>
    <lineage>
        <taxon>Bacteria</taxon>
        <taxon>Bacillati</taxon>
        <taxon>Actinomycetota</taxon>
        <taxon>Actinomycetes</taxon>
        <taxon>Kitasatosporales</taxon>
        <taxon>Streptomycetaceae</taxon>
        <taxon>Streptomyces</taxon>
    </lineage>
</organism>
<name>A0A6L6X171_9ACTN</name>
<sequence>MTWRYDVFECNNETADHNECEVMTGPPILVNAPWRDAYRKAESLSHGVVERRYTGDLPYKKTPHVVFEHIEGGGTCWLCGRGRGPLCKTSEGGKFLCEPCRREMRQYHELQARSIGTDPSRYSYVPIIDTVEFED</sequence>
<gene>
    <name evidence="1" type="ORF">GPA10_22450</name>
</gene>
<reference evidence="1 2" key="1">
    <citation type="submission" date="2019-11" db="EMBL/GenBank/DDBJ databases">
        <title>Streptomyces typhae sp. nov., a novel endophytic actinomycete isolated from the root of cattail pollen (Typha angustifolia L.).</title>
        <authorList>
            <person name="Peng C."/>
        </authorList>
    </citation>
    <scope>NUCLEOTIDE SEQUENCE [LARGE SCALE GENOMIC DNA]</scope>
    <source>
        <strain evidence="2">p1417</strain>
    </source>
</reference>
<dbReference type="RefSeq" id="WP_157167072.1">
    <property type="nucleotide sequence ID" value="NZ_WPNZ01000012.1"/>
</dbReference>
<dbReference type="EMBL" id="WPNZ01000012">
    <property type="protein sequence ID" value="MVO87447.1"/>
    <property type="molecule type" value="Genomic_DNA"/>
</dbReference>
<protein>
    <submittedName>
        <fullName evidence="1">Uncharacterized protein</fullName>
    </submittedName>
</protein>
<evidence type="ECO:0000313" key="2">
    <source>
        <dbReference type="Proteomes" id="UP000483802"/>
    </source>
</evidence>
<evidence type="ECO:0000313" key="1">
    <source>
        <dbReference type="EMBL" id="MVO87447.1"/>
    </source>
</evidence>
<dbReference type="AlphaFoldDB" id="A0A6L6X171"/>
<comment type="caution">
    <text evidence="1">The sequence shown here is derived from an EMBL/GenBank/DDBJ whole genome shotgun (WGS) entry which is preliminary data.</text>
</comment>